<keyword evidence="4" id="KW-1185">Reference proteome</keyword>
<dbReference type="PROSITE" id="PS51257">
    <property type="entry name" value="PROKAR_LIPOPROTEIN"/>
    <property type="match status" value="1"/>
</dbReference>
<dbReference type="InterPro" id="IPR016126">
    <property type="entry name" value="Secretoglobin"/>
</dbReference>
<evidence type="ECO:0000313" key="5">
    <source>
        <dbReference type="RefSeq" id="XP_014648631.1"/>
    </source>
</evidence>
<dbReference type="CDD" id="cd00633">
    <property type="entry name" value="Secretoglobin"/>
    <property type="match status" value="1"/>
</dbReference>
<accession>A0ABM1DA00</accession>
<feature type="signal peptide" evidence="3">
    <location>
        <begin position="1"/>
        <end position="18"/>
    </location>
</feature>
<dbReference type="PROSITE" id="PS51311">
    <property type="entry name" value="SCGB"/>
    <property type="match status" value="1"/>
</dbReference>
<name>A0ABM1DA00_CERSS</name>
<dbReference type="Pfam" id="PF01099">
    <property type="entry name" value="Uteroglobin"/>
    <property type="match status" value="1"/>
</dbReference>
<dbReference type="PANTHER" id="PTHR14037:SF4">
    <property type="entry name" value="MAMMAGLOBIN-B"/>
    <property type="match status" value="1"/>
</dbReference>
<evidence type="ECO:0000256" key="3">
    <source>
        <dbReference type="SAM" id="SignalP"/>
    </source>
</evidence>
<dbReference type="InterPro" id="IPR035960">
    <property type="entry name" value="Secretoglobin_sf"/>
</dbReference>
<gene>
    <name evidence="5" type="primary">LOC101397950</name>
</gene>
<dbReference type="Proteomes" id="UP000694910">
    <property type="component" value="Unplaced"/>
</dbReference>
<dbReference type="RefSeq" id="XP_014648631.1">
    <property type="nucleotide sequence ID" value="XM_014793145.1"/>
</dbReference>
<dbReference type="SUPFAM" id="SSF48201">
    <property type="entry name" value="Uteroglobin-like"/>
    <property type="match status" value="1"/>
</dbReference>
<keyword evidence="3" id="KW-0732">Signal</keyword>
<evidence type="ECO:0000313" key="4">
    <source>
        <dbReference type="Proteomes" id="UP000694910"/>
    </source>
</evidence>
<dbReference type="GeneID" id="101397950"/>
<proteinExistence type="predicted"/>
<evidence type="ECO:0000256" key="2">
    <source>
        <dbReference type="ARBA" id="ARBA00022525"/>
    </source>
</evidence>
<organism evidence="4 5">
    <name type="scientific">Ceratotherium simum simum</name>
    <name type="common">Southern white rhinoceros</name>
    <dbReference type="NCBI Taxonomy" id="73337"/>
    <lineage>
        <taxon>Eukaryota</taxon>
        <taxon>Metazoa</taxon>
        <taxon>Chordata</taxon>
        <taxon>Craniata</taxon>
        <taxon>Vertebrata</taxon>
        <taxon>Euteleostomi</taxon>
        <taxon>Mammalia</taxon>
        <taxon>Eutheria</taxon>
        <taxon>Laurasiatheria</taxon>
        <taxon>Perissodactyla</taxon>
        <taxon>Rhinocerotidae</taxon>
        <taxon>Ceratotherium</taxon>
    </lineage>
</organism>
<dbReference type="PANTHER" id="PTHR14037">
    <property type="entry name" value="MAMMAGLOBIN-RELATED"/>
    <property type="match status" value="1"/>
</dbReference>
<reference evidence="5" key="1">
    <citation type="submission" date="2025-08" db="UniProtKB">
        <authorList>
            <consortium name="RefSeq"/>
        </authorList>
    </citation>
    <scope>IDENTIFICATION</scope>
</reference>
<feature type="chain" id="PRO_5046766112" evidence="3">
    <location>
        <begin position="19"/>
        <end position="100"/>
    </location>
</feature>
<evidence type="ECO:0000256" key="1">
    <source>
        <dbReference type="ARBA" id="ARBA00004613"/>
    </source>
</evidence>
<comment type="subcellular location">
    <subcellularLocation>
        <location evidence="1">Secreted</location>
    </subcellularLocation>
</comment>
<sequence length="100" mass="11246">MKLVTVLTLLALPLYCYAGSGCQLLEDVVEKTINPELSTTEYLAALQEFISDEATAKAGEEFKQCFLNQSNETLTNFRKMMVISVFSYVLLNHWTGTSRL</sequence>
<protein>
    <submittedName>
        <fullName evidence="5">Mammaglobin-A-like</fullName>
    </submittedName>
</protein>
<keyword evidence="2" id="KW-0964">Secreted</keyword>